<dbReference type="InterPro" id="IPR001763">
    <property type="entry name" value="Rhodanese-like_dom"/>
</dbReference>
<dbReference type="CDD" id="cd01449">
    <property type="entry name" value="TST_Repeat_2"/>
    <property type="match status" value="1"/>
</dbReference>
<name>A0ABS6HFR9_9PROT</name>
<dbReference type="Pfam" id="PF00581">
    <property type="entry name" value="Rhodanese"/>
    <property type="match status" value="2"/>
</dbReference>
<evidence type="ECO:0000256" key="2">
    <source>
        <dbReference type="SAM" id="MobiDB-lite"/>
    </source>
</evidence>
<reference evidence="4 5" key="1">
    <citation type="submission" date="2021-01" db="EMBL/GenBank/DDBJ databases">
        <title>Roseomonas sp. nov, a bacterium isolated from an oil production mixture in Yumen Oilfield.</title>
        <authorList>
            <person name="Wu D."/>
        </authorList>
    </citation>
    <scope>NUCLEOTIDE SEQUENCE [LARGE SCALE GENOMIC DNA]</scope>
    <source>
        <strain evidence="4 5">ROY-5-3</strain>
    </source>
</reference>
<dbReference type="PROSITE" id="PS00380">
    <property type="entry name" value="RHODANESE_1"/>
    <property type="match status" value="1"/>
</dbReference>
<dbReference type="Proteomes" id="UP000689967">
    <property type="component" value="Unassembled WGS sequence"/>
</dbReference>
<dbReference type="CDD" id="cd01448">
    <property type="entry name" value="TST_Repeat_1"/>
    <property type="match status" value="1"/>
</dbReference>
<dbReference type="InterPro" id="IPR001307">
    <property type="entry name" value="Thiosulphate_STrfase_CS"/>
</dbReference>
<dbReference type="PROSITE" id="PS50206">
    <property type="entry name" value="RHODANESE_3"/>
    <property type="match status" value="2"/>
</dbReference>
<evidence type="ECO:0000313" key="4">
    <source>
        <dbReference type="EMBL" id="MBU8546808.1"/>
    </source>
</evidence>
<keyword evidence="5" id="KW-1185">Reference proteome</keyword>
<proteinExistence type="predicted"/>
<feature type="domain" description="Rhodanese" evidence="3">
    <location>
        <begin position="15"/>
        <end position="132"/>
    </location>
</feature>
<dbReference type="InterPro" id="IPR045078">
    <property type="entry name" value="TST/MPST-like"/>
</dbReference>
<dbReference type="PANTHER" id="PTHR11364:SF27">
    <property type="entry name" value="SULFURTRANSFERASE"/>
    <property type="match status" value="1"/>
</dbReference>
<evidence type="ECO:0000256" key="1">
    <source>
        <dbReference type="ARBA" id="ARBA00022679"/>
    </source>
</evidence>
<evidence type="ECO:0000259" key="3">
    <source>
        <dbReference type="PROSITE" id="PS50206"/>
    </source>
</evidence>
<dbReference type="EMBL" id="JAERQM010000009">
    <property type="protein sequence ID" value="MBU8546808.1"/>
    <property type="molecule type" value="Genomic_DNA"/>
</dbReference>
<gene>
    <name evidence="4" type="ORF">JJQ90_24020</name>
</gene>
<feature type="region of interest" description="Disordered" evidence="2">
    <location>
        <begin position="180"/>
        <end position="199"/>
    </location>
</feature>
<dbReference type="RefSeq" id="WP_216878822.1">
    <property type="nucleotide sequence ID" value="NZ_JAERQM010000009.1"/>
</dbReference>
<comment type="caution">
    <text evidence="4">The sequence shown here is derived from an EMBL/GenBank/DDBJ whole genome shotgun (WGS) entry which is preliminary data.</text>
</comment>
<evidence type="ECO:0000313" key="5">
    <source>
        <dbReference type="Proteomes" id="UP000689967"/>
    </source>
</evidence>
<dbReference type="SMART" id="SM00450">
    <property type="entry name" value="RHOD"/>
    <property type="match status" value="2"/>
</dbReference>
<organism evidence="4 5">
    <name type="scientific">Falsiroseomonas oleicola</name>
    <dbReference type="NCBI Taxonomy" id="2801474"/>
    <lineage>
        <taxon>Bacteria</taxon>
        <taxon>Pseudomonadati</taxon>
        <taxon>Pseudomonadota</taxon>
        <taxon>Alphaproteobacteria</taxon>
        <taxon>Acetobacterales</taxon>
        <taxon>Roseomonadaceae</taxon>
        <taxon>Falsiroseomonas</taxon>
    </lineage>
</organism>
<keyword evidence="1" id="KW-0808">Transferase</keyword>
<feature type="domain" description="Rhodanese" evidence="3">
    <location>
        <begin position="165"/>
        <end position="279"/>
    </location>
</feature>
<protein>
    <submittedName>
        <fullName evidence="4">Sulfurtransferase</fullName>
    </submittedName>
</protein>
<sequence>MELLVSTDWLAAELGKPDLVVLDCTTYLPNEQGNAPDGFRKAHIPGALLFNIDQIADPDSSLPHMIPTPARFEKLMGALGIGNDTRVVFYDQHGLRASPRGWWMMRLFGHEKAAVLDGGLLKWQREGRPVETGDATPKTSATFVADLIARRLAGIGDIKRIVRQGGGEALILDARSKARFDGTAPEPRPGLPSGHMPGAKSLPAADLVGPDGVMKDVATLQALFAERGADDSRPIVTSCGTGVTACVVALGALRAGLPEPAVYDGSWTEWASRPETPKDVS</sequence>
<accession>A0ABS6HFR9</accession>
<dbReference type="PANTHER" id="PTHR11364">
    <property type="entry name" value="THIOSULFATE SULFERTANSFERASE"/>
    <property type="match status" value="1"/>
</dbReference>